<dbReference type="InterPro" id="IPR007730">
    <property type="entry name" value="SPOR-like_dom"/>
</dbReference>
<feature type="domain" description="SPOR" evidence="4">
    <location>
        <begin position="355"/>
        <end position="438"/>
    </location>
</feature>
<dbReference type="EMBL" id="JAHVKP010000001">
    <property type="protein sequence ID" value="MBY6218610.1"/>
    <property type="molecule type" value="Genomic_DNA"/>
</dbReference>
<feature type="repeat" description="TPR" evidence="1">
    <location>
        <begin position="66"/>
        <end position="99"/>
    </location>
</feature>
<feature type="chain" id="PRO_5040177922" evidence="3">
    <location>
        <begin position="23"/>
        <end position="456"/>
    </location>
</feature>
<evidence type="ECO:0000256" key="3">
    <source>
        <dbReference type="SAM" id="SignalP"/>
    </source>
</evidence>
<evidence type="ECO:0000313" key="5">
    <source>
        <dbReference type="EMBL" id="MBY6218610.1"/>
    </source>
</evidence>
<gene>
    <name evidence="5" type="ORF">KUV31_09680</name>
</gene>
<dbReference type="PROSITE" id="PS51724">
    <property type="entry name" value="SPOR"/>
    <property type="match status" value="1"/>
</dbReference>
<keyword evidence="3" id="KW-0732">Signal</keyword>
<comment type="caution">
    <text evidence="5">The sequence shown here is derived from an EMBL/GenBank/DDBJ whole genome shotgun (WGS) entry which is preliminary data.</text>
</comment>
<dbReference type="AlphaFoldDB" id="A0A9Q3S2G4"/>
<protein>
    <submittedName>
        <fullName evidence="5">SPOR domain-containing protein</fullName>
    </submittedName>
</protein>
<feature type="compositionally biased region" description="Low complexity" evidence="2">
    <location>
        <begin position="325"/>
        <end position="348"/>
    </location>
</feature>
<proteinExistence type="predicted"/>
<organism evidence="5 6">
    <name type="scientific">Qipengyuania aquimaris</name>
    <dbReference type="NCBI Taxonomy" id="255984"/>
    <lineage>
        <taxon>Bacteria</taxon>
        <taxon>Pseudomonadati</taxon>
        <taxon>Pseudomonadota</taxon>
        <taxon>Alphaproteobacteria</taxon>
        <taxon>Sphingomonadales</taxon>
        <taxon>Erythrobacteraceae</taxon>
        <taxon>Qipengyuania</taxon>
    </lineage>
</organism>
<dbReference type="InterPro" id="IPR019734">
    <property type="entry name" value="TPR_rpt"/>
</dbReference>
<evidence type="ECO:0000259" key="4">
    <source>
        <dbReference type="PROSITE" id="PS51724"/>
    </source>
</evidence>
<keyword evidence="1" id="KW-0802">TPR repeat</keyword>
<feature type="region of interest" description="Disordered" evidence="2">
    <location>
        <begin position="325"/>
        <end position="351"/>
    </location>
</feature>
<dbReference type="SUPFAM" id="SSF48452">
    <property type="entry name" value="TPR-like"/>
    <property type="match status" value="1"/>
</dbReference>
<evidence type="ECO:0000256" key="2">
    <source>
        <dbReference type="SAM" id="MobiDB-lite"/>
    </source>
</evidence>
<dbReference type="GO" id="GO:0042834">
    <property type="term" value="F:peptidoglycan binding"/>
    <property type="evidence" value="ECO:0007669"/>
    <property type="project" value="InterPro"/>
</dbReference>
<dbReference type="RefSeq" id="WP_222405363.1">
    <property type="nucleotide sequence ID" value="NZ_JAHVKP010000001.1"/>
</dbReference>
<reference evidence="5" key="1">
    <citation type="submission" date="2021-06" db="EMBL/GenBank/DDBJ databases">
        <title>50 bacteria genomes isolated from Dapeng, Shenzhen, China.</title>
        <authorList>
            <person name="Zheng W."/>
            <person name="Yu S."/>
            <person name="Huang Y."/>
        </authorList>
    </citation>
    <scope>NUCLEOTIDE SEQUENCE</scope>
    <source>
        <strain evidence="5">DP4N28-2</strain>
    </source>
</reference>
<evidence type="ECO:0000256" key="1">
    <source>
        <dbReference type="PROSITE-ProRule" id="PRU00339"/>
    </source>
</evidence>
<dbReference type="Gene3D" id="1.25.40.10">
    <property type="entry name" value="Tetratricopeptide repeat domain"/>
    <property type="match status" value="1"/>
</dbReference>
<evidence type="ECO:0000313" key="6">
    <source>
        <dbReference type="Proteomes" id="UP000824927"/>
    </source>
</evidence>
<sequence length="456" mass="47516">MTNRNTLIRLAVTTAIASTALAGCTGKVAPTAAHSAAKAETALQKGKASKAVDHAEAAVLATPRDAYARTLLGNAYMEAGRFASASQAFSDAIELGDTSPRTVVSLSLAQTGMGDRAAAIYTLERHEAALDAADFGLAIALAGQPQRGVHVLSNALRDGQNTAKVRQNLAYAYAMSGQWREARIMVAEDVPADKVGERMAEWGAIARPEQYRTRVASLLNVEISNDPGLPTMLALHNNPSVDMLASENVEQADSDFAFVAELPAADPAAEEEIVAFDVDAADEVVVAAAAPAAPVRDEPRFAPVDADRSKPVVVASLDGEDEVSAPAAKPAVAAKPAPAAKPAAASKPPAAPTLAVSKGDYNIQLGSYFTMEDALAGWEKFKAMYPKLADAERSISKARVNGRLYFRVAAVGYAKDSARDMCSSVKGKGGGCIAYAQNNPLPGALLDNGTVRVAAR</sequence>
<feature type="signal peptide" evidence="3">
    <location>
        <begin position="1"/>
        <end position="22"/>
    </location>
</feature>
<dbReference type="Proteomes" id="UP000824927">
    <property type="component" value="Unassembled WGS sequence"/>
</dbReference>
<name>A0A9Q3S2G4_9SPHN</name>
<dbReference type="InterPro" id="IPR011990">
    <property type="entry name" value="TPR-like_helical_dom_sf"/>
</dbReference>
<dbReference type="PROSITE" id="PS50005">
    <property type="entry name" value="TPR"/>
    <property type="match status" value="1"/>
</dbReference>
<dbReference type="PROSITE" id="PS51257">
    <property type="entry name" value="PROKAR_LIPOPROTEIN"/>
    <property type="match status" value="1"/>
</dbReference>
<accession>A0A9Q3S2G4</accession>
<dbReference type="Pfam" id="PF14559">
    <property type="entry name" value="TPR_19"/>
    <property type="match status" value="1"/>
</dbReference>